<dbReference type="PROSITE" id="PS00086">
    <property type="entry name" value="CYTOCHROME_P450"/>
    <property type="match status" value="1"/>
</dbReference>
<dbReference type="Gene3D" id="1.10.630.10">
    <property type="entry name" value="Cytochrome P450"/>
    <property type="match status" value="1"/>
</dbReference>
<dbReference type="GO" id="GO:0005506">
    <property type="term" value="F:iron ion binding"/>
    <property type="evidence" value="ECO:0007669"/>
    <property type="project" value="InterPro"/>
</dbReference>
<dbReference type="EMBL" id="JABCIY010000224">
    <property type="protein sequence ID" value="KAF7187602.1"/>
    <property type="molecule type" value="Genomic_DNA"/>
</dbReference>
<comment type="similarity">
    <text evidence="5">Belongs to the cytochrome P450 family.</text>
</comment>
<keyword evidence="6" id="KW-0489">Methyltransferase</keyword>
<dbReference type="InterPro" id="IPR036396">
    <property type="entry name" value="Cyt_P450_sf"/>
</dbReference>
<dbReference type="OrthoDB" id="3934656at2759"/>
<keyword evidence="4 5" id="KW-0349">Heme</keyword>
<accession>A0A8H6VEK3</accession>
<dbReference type="AlphaFoldDB" id="A0A8H6VEK3"/>
<dbReference type="GO" id="GO:0032259">
    <property type="term" value="P:methylation"/>
    <property type="evidence" value="ECO:0007669"/>
    <property type="project" value="UniProtKB-KW"/>
</dbReference>
<keyword evidence="5" id="KW-0503">Monooxygenase</keyword>
<reference evidence="6" key="1">
    <citation type="submission" date="2020-04" db="EMBL/GenBank/DDBJ databases">
        <title>Draft genome resource of the tomato pathogen Pseudocercospora fuligena.</title>
        <authorList>
            <person name="Zaccaron A."/>
        </authorList>
    </citation>
    <scope>NUCLEOTIDE SEQUENCE</scope>
    <source>
        <strain evidence="6">PF001</strain>
    </source>
</reference>
<keyword evidence="6" id="KW-0808">Transferase</keyword>
<dbReference type="GO" id="GO:0020037">
    <property type="term" value="F:heme binding"/>
    <property type="evidence" value="ECO:0007669"/>
    <property type="project" value="InterPro"/>
</dbReference>
<organism evidence="6 7">
    <name type="scientific">Pseudocercospora fuligena</name>
    <dbReference type="NCBI Taxonomy" id="685502"/>
    <lineage>
        <taxon>Eukaryota</taxon>
        <taxon>Fungi</taxon>
        <taxon>Dikarya</taxon>
        <taxon>Ascomycota</taxon>
        <taxon>Pezizomycotina</taxon>
        <taxon>Dothideomycetes</taxon>
        <taxon>Dothideomycetidae</taxon>
        <taxon>Mycosphaerellales</taxon>
        <taxon>Mycosphaerellaceae</taxon>
        <taxon>Pseudocercospora</taxon>
    </lineage>
</organism>
<gene>
    <name evidence="6" type="ORF">HII31_10941</name>
</gene>
<dbReference type="PANTHER" id="PTHR24305:SF190">
    <property type="entry name" value="P450, PUTATIVE (EUROFUNG)-RELATED"/>
    <property type="match status" value="1"/>
</dbReference>
<dbReference type="InterPro" id="IPR017972">
    <property type="entry name" value="Cyt_P450_CS"/>
</dbReference>
<keyword evidence="2 4" id="KW-0479">Metal-binding</keyword>
<evidence type="ECO:0000256" key="3">
    <source>
        <dbReference type="ARBA" id="ARBA00023004"/>
    </source>
</evidence>
<evidence type="ECO:0000256" key="1">
    <source>
        <dbReference type="ARBA" id="ARBA00001971"/>
    </source>
</evidence>
<comment type="caution">
    <text evidence="6">The sequence shown here is derived from an EMBL/GenBank/DDBJ whole genome shotgun (WGS) entry which is preliminary data.</text>
</comment>
<dbReference type="InterPro" id="IPR002401">
    <property type="entry name" value="Cyt_P450_E_grp-I"/>
</dbReference>
<evidence type="ECO:0000313" key="7">
    <source>
        <dbReference type="Proteomes" id="UP000660729"/>
    </source>
</evidence>
<name>A0A8H6VEK3_9PEZI</name>
<dbReference type="Proteomes" id="UP000660729">
    <property type="component" value="Unassembled WGS sequence"/>
</dbReference>
<dbReference type="SUPFAM" id="SSF48264">
    <property type="entry name" value="Cytochrome P450"/>
    <property type="match status" value="1"/>
</dbReference>
<dbReference type="InterPro" id="IPR001128">
    <property type="entry name" value="Cyt_P450"/>
</dbReference>
<evidence type="ECO:0000256" key="4">
    <source>
        <dbReference type="PIRSR" id="PIRSR602401-1"/>
    </source>
</evidence>
<proteinExistence type="inferred from homology"/>
<evidence type="ECO:0000256" key="2">
    <source>
        <dbReference type="ARBA" id="ARBA00022723"/>
    </source>
</evidence>
<dbReference type="PANTHER" id="PTHR24305">
    <property type="entry name" value="CYTOCHROME P450"/>
    <property type="match status" value="1"/>
</dbReference>
<dbReference type="PRINTS" id="PR00385">
    <property type="entry name" value="P450"/>
</dbReference>
<evidence type="ECO:0000313" key="6">
    <source>
        <dbReference type="EMBL" id="KAF7187602.1"/>
    </source>
</evidence>
<dbReference type="Pfam" id="PF00067">
    <property type="entry name" value="p450"/>
    <property type="match status" value="1"/>
</dbReference>
<keyword evidence="7" id="KW-1185">Reference proteome</keyword>
<comment type="cofactor">
    <cofactor evidence="1 4">
        <name>heme</name>
        <dbReference type="ChEBI" id="CHEBI:30413"/>
    </cofactor>
</comment>
<protein>
    <submittedName>
        <fullName evidence="6">Pisatin demethylase</fullName>
    </submittedName>
</protein>
<keyword evidence="3 4" id="KW-0408">Iron</keyword>
<feature type="binding site" description="axial binding residue" evidence="4">
    <location>
        <position position="436"/>
    </location>
    <ligand>
        <name>heme</name>
        <dbReference type="ChEBI" id="CHEBI:30413"/>
    </ligand>
    <ligandPart>
        <name>Fe</name>
        <dbReference type="ChEBI" id="CHEBI:18248"/>
    </ligandPart>
</feature>
<dbReference type="CDD" id="cd11060">
    <property type="entry name" value="CYP57A1-like"/>
    <property type="match status" value="1"/>
</dbReference>
<keyword evidence="5" id="KW-0560">Oxidoreductase</keyword>
<sequence length="486" mass="54950">MPSIITYIASAALLCLTYAIYILFFSPDRDIPGPLIARFTALWYTRALLRGDFEEVNHDLHKKYGQAVRLAPGYYSISDPSAIRKIYSGPPNDPDTNYNKSPWYDAWFLPGSRILFNEPSAVIHSQMRRRYGEAYSMSFILSFEHYVDECITVFSQRLKEFYKAGKPVDLAWWFQCFAADAVGMTTYGQRFGYLDEGKDIEGMLGIVHANTSYGAVIGSYHWLHPFLFHIMQFGSELGLIDGNARAAVGRYAATKLEERKRSRSKTRIVKDQLDEFLAYQDQHANSFNDFNILDALCANLVAGSDTTAITLCALIYHVHKDSRILAKLRKELDDADLSSPVTLKQTLSLPYLQATISETLRLHPAVGLPLWRTVPPSGLQVDDILIPAGSNVGGNAWVLHGDSDVFRPERWLEASKEELAAMSQNDFAFGAGNRTCLGKNVSLIEIGKLVPELLRRFGFELVEREWETSSLWFVSPKKFEVRVKKR</sequence>
<dbReference type="InterPro" id="IPR050121">
    <property type="entry name" value="Cytochrome_P450_monoxygenase"/>
</dbReference>
<dbReference type="GO" id="GO:0008168">
    <property type="term" value="F:methyltransferase activity"/>
    <property type="evidence" value="ECO:0007669"/>
    <property type="project" value="UniProtKB-KW"/>
</dbReference>
<evidence type="ECO:0000256" key="5">
    <source>
        <dbReference type="RuleBase" id="RU000461"/>
    </source>
</evidence>
<dbReference type="GO" id="GO:0004497">
    <property type="term" value="F:monooxygenase activity"/>
    <property type="evidence" value="ECO:0007669"/>
    <property type="project" value="UniProtKB-KW"/>
</dbReference>
<dbReference type="GO" id="GO:0016705">
    <property type="term" value="F:oxidoreductase activity, acting on paired donors, with incorporation or reduction of molecular oxygen"/>
    <property type="evidence" value="ECO:0007669"/>
    <property type="project" value="InterPro"/>
</dbReference>
<dbReference type="PRINTS" id="PR00463">
    <property type="entry name" value="EP450I"/>
</dbReference>